<keyword evidence="2" id="KW-1185">Reference proteome</keyword>
<gene>
    <name evidence="1" type="ORF">FTO68_04355</name>
</gene>
<reference evidence="1 2" key="1">
    <citation type="submission" date="2019-08" db="EMBL/GenBank/DDBJ databases">
        <authorList>
            <person name="Chen S.-C."/>
            <person name="Lai M.-C."/>
            <person name="You Y.-T."/>
        </authorList>
    </citation>
    <scope>NUCLEOTIDE SEQUENCE [LARGE SCALE GENOMIC DNA]</scope>
    <source>
        <strain evidence="1 2">P2F9704a</strain>
    </source>
</reference>
<evidence type="ECO:0000313" key="2">
    <source>
        <dbReference type="Proteomes" id="UP001524383"/>
    </source>
</evidence>
<accession>A0ABD4TJV6</accession>
<evidence type="ECO:0000313" key="1">
    <source>
        <dbReference type="EMBL" id="MCQ1538223.1"/>
    </source>
</evidence>
<dbReference type="RefSeq" id="WP_255332166.1">
    <property type="nucleotide sequence ID" value="NZ_VOTZ01000007.1"/>
</dbReference>
<dbReference type="EMBL" id="VOTZ01000007">
    <property type="protein sequence ID" value="MCQ1538223.1"/>
    <property type="molecule type" value="Genomic_DNA"/>
</dbReference>
<organism evidence="1 2">
    <name type="scientific">Methanocalculus taiwanensis</name>
    <dbReference type="NCBI Taxonomy" id="106207"/>
    <lineage>
        <taxon>Archaea</taxon>
        <taxon>Methanobacteriati</taxon>
        <taxon>Methanobacteriota</taxon>
        <taxon>Stenosarchaea group</taxon>
        <taxon>Methanomicrobia</taxon>
        <taxon>Methanomicrobiales</taxon>
        <taxon>Methanocalculaceae</taxon>
        <taxon>Methanocalculus</taxon>
    </lineage>
</organism>
<proteinExistence type="predicted"/>
<dbReference type="AlphaFoldDB" id="A0ABD4TJV6"/>
<sequence length="397" mass="45677">MEEGFVSDQLPDGDLKLMKERFFVYIDDNIDAIDRSLPVFFSHVVSALEEGPIRLPDPDFNFFLDEIACQIFRTSPHEPEPSYNKLLGEVLAEHKRNGGRGGLDLISALHAIGRGQYQDAVMLLKKYRNTDPLIGVAIAYCYLQLDRLQPRSEGQIEPDYSPSEMLLSARQQILSLADRRPPLSAHQLLNEDEEALLDSVFWNVYEQVREWFPYEAWFPEIALAKAERDADSLHYARVLDDALSAFPDDIRFLRRAFSKALAEESIESAAAILRKMVKVMPDGMEPVYYGFKLAVITGKRQVFYRFGKLAIIRGIPPYLIHLLEYANAFLRMNHDEVIRSRERFCELYPRLGYIMELLSYLEADAFSGDLLRQKRSMQAIMPVIDRFAMHVLKIGDE</sequence>
<protein>
    <submittedName>
        <fullName evidence="1">Uncharacterized protein</fullName>
    </submittedName>
</protein>
<dbReference type="Proteomes" id="UP001524383">
    <property type="component" value="Unassembled WGS sequence"/>
</dbReference>
<comment type="caution">
    <text evidence="1">The sequence shown here is derived from an EMBL/GenBank/DDBJ whole genome shotgun (WGS) entry which is preliminary data.</text>
</comment>
<name>A0ABD4TJV6_9EURY</name>